<comment type="similarity">
    <text evidence="2 5">Belongs to the flagella basal body rod proteins family.</text>
</comment>
<name>A0ABM8ZV89_9VIBR</name>
<dbReference type="Pfam" id="PF06429">
    <property type="entry name" value="Flg_bbr_C"/>
    <property type="match status" value="1"/>
</dbReference>
<evidence type="ECO:0000313" key="11">
    <source>
        <dbReference type="Proteomes" id="UP000838672"/>
    </source>
</evidence>
<dbReference type="Gene3D" id="2.60.98.20">
    <property type="entry name" value="Flagellar hook protein FlgE"/>
    <property type="match status" value="1"/>
</dbReference>
<dbReference type="Pfam" id="PF00460">
    <property type="entry name" value="Flg_bb_rod"/>
    <property type="match status" value="1"/>
</dbReference>
<comment type="function">
    <text evidence="5">A flexible structure which links the flagellar filament to the drive apparatus in the basal body.</text>
</comment>
<dbReference type="NCBIfam" id="TIGR03506">
    <property type="entry name" value="FlgEFG_subfam"/>
    <property type="match status" value="1"/>
</dbReference>
<dbReference type="PROSITE" id="PS00588">
    <property type="entry name" value="FLAGELLA_BB_ROD"/>
    <property type="match status" value="1"/>
</dbReference>
<proteinExistence type="inferred from homology"/>
<feature type="domain" description="Flagellar hook protein FlgE D2" evidence="8">
    <location>
        <begin position="166"/>
        <end position="315"/>
    </location>
</feature>
<evidence type="ECO:0000259" key="8">
    <source>
        <dbReference type="Pfam" id="PF07559"/>
    </source>
</evidence>
<keyword evidence="11" id="KW-1185">Reference proteome</keyword>
<keyword evidence="10" id="KW-0282">Flagellum</keyword>
<keyword evidence="4 5" id="KW-0975">Bacterial flagellum</keyword>
<dbReference type="InterPro" id="IPR020013">
    <property type="entry name" value="Flagellar_FlgE/F/G"/>
</dbReference>
<dbReference type="SUPFAM" id="SSF117143">
    <property type="entry name" value="Flagellar hook protein flgE"/>
    <property type="match status" value="1"/>
</dbReference>
<evidence type="ECO:0000259" key="6">
    <source>
        <dbReference type="Pfam" id="PF00460"/>
    </source>
</evidence>
<accession>A0ABM8ZV89</accession>
<keyword evidence="10" id="KW-0966">Cell projection</keyword>
<dbReference type="Pfam" id="PF07559">
    <property type="entry name" value="FlgE_D2"/>
    <property type="match status" value="1"/>
</dbReference>
<dbReference type="PANTHER" id="PTHR30435:SF1">
    <property type="entry name" value="FLAGELLAR HOOK PROTEIN FLGE"/>
    <property type="match status" value="1"/>
</dbReference>
<dbReference type="PANTHER" id="PTHR30435">
    <property type="entry name" value="FLAGELLAR PROTEIN"/>
    <property type="match status" value="1"/>
</dbReference>
<evidence type="ECO:0000256" key="2">
    <source>
        <dbReference type="ARBA" id="ARBA00009677"/>
    </source>
</evidence>
<dbReference type="InterPro" id="IPR011491">
    <property type="entry name" value="FlgE_D2"/>
</dbReference>
<dbReference type="Pfam" id="PF22692">
    <property type="entry name" value="LlgE_F_G_D1"/>
    <property type="match status" value="1"/>
</dbReference>
<organism evidence="10 11">
    <name type="scientific">Vibrio stylophorae</name>
    <dbReference type="NCBI Taxonomy" id="659351"/>
    <lineage>
        <taxon>Bacteria</taxon>
        <taxon>Pseudomonadati</taxon>
        <taxon>Pseudomonadota</taxon>
        <taxon>Gammaproteobacteria</taxon>
        <taxon>Vibrionales</taxon>
        <taxon>Vibrionaceae</taxon>
        <taxon>Vibrio</taxon>
    </lineage>
</organism>
<dbReference type="Proteomes" id="UP000838672">
    <property type="component" value="Unassembled WGS sequence"/>
</dbReference>
<evidence type="ECO:0000256" key="3">
    <source>
        <dbReference type="ARBA" id="ARBA00019015"/>
    </source>
</evidence>
<dbReference type="InterPro" id="IPR037925">
    <property type="entry name" value="FlgE/F/G-like"/>
</dbReference>
<evidence type="ECO:0000256" key="1">
    <source>
        <dbReference type="ARBA" id="ARBA00004117"/>
    </source>
</evidence>
<dbReference type="InterPro" id="IPR019776">
    <property type="entry name" value="Flagellar_basal_body_rod_CS"/>
</dbReference>
<evidence type="ECO:0000313" key="10">
    <source>
        <dbReference type="EMBL" id="CAH0534133.1"/>
    </source>
</evidence>
<evidence type="ECO:0000256" key="5">
    <source>
        <dbReference type="RuleBase" id="RU362116"/>
    </source>
</evidence>
<feature type="domain" description="Flagellar hook protein FlgE/F/G-like D1" evidence="9">
    <location>
        <begin position="84"/>
        <end position="150"/>
    </location>
</feature>
<dbReference type="InterPro" id="IPR037058">
    <property type="entry name" value="Falgellar_hook_FlgE_sf"/>
</dbReference>
<comment type="caution">
    <text evidence="10">The sequence shown here is derived from an EMBL/GenBank/DDBJ whole genome shotgun (WGS) entry which is preliminary data.</text>
</comment>
<feature type="domain" description="Flagellar basal body rod protein N-terminal" evidence="6">
    <location>
        <begin position="6"/>
        <end position="33"/>
    </location>
</feature>
<dbReference type="EMBL" id="CAKLDI010000001">
    <property type="protein sequence ID" value="CAH0534133.1"/>
    <property type="molecule type" value="Genomic_DNA"/>
</dbReference>
<evidence type="ECO:0000259" key="7">
    <source>
        <dbReference type="Pfam" id="PF06429"/>
    </source>
</evidence>
<dbReference type="InterPro" id="IPR010930">
    <property type="entry name" value="Flg_bb/hook_C_dom"/>
</dbReference>
<reference evidence="10" key="1">
    <citation type="submission" date="2021-11" db="EMBL/GenBank/DDBJ databases">
        <authorList>
            <person name="Rodrigo-Torres L."/>
            <person name="Arahal R. D."/>
            <person name="Lucena T."/>
        </authorList>
    </citation>
    <scope>NUCLEOTIDE SEQUENCE</scope>
    <source>
        <strain evidence="10">CECT 7929</strain>
    </source>
</reference>
<evidence type="ECO:0000259" key="9">
    <source>
        <dbReference type="Pfam" id="PF22692"/>
    </source>
</evidence>
<sequence>MSFSISLSGLSASQKDLNTTSNNIANSNTFGFKESRAEFGDVYSTSIFSNSKTTTGGGVQTSTVAQQFHEGSSVYTNNPLDLRITGTGYFALSNDKLSSADVSLTRNGAFHLDKNNDIVNSEGQYLQSYDVDKDTGQVTSYEPRPLNVPDKFGQPRPSQNVDISMNLPAAGAAKDVSKFDFSDPDTYNKSTSATIYDSLGQPYKMTTYYVKDNAAPNSWAAFYTVTDANGEKPLNVAEGTSAGANGHLGHPLTFNPDGSVKSINGGKPIVTVPLGGTGAKIDLNGADEKQTLTFNFDSPTQYAAPFEIRRFSEDGATTGYLSKVDIDPRGNVMATYSNGENVNLGRVAMVRVANDQGLSQIGGTQWKVSQESGEALWGEAAQGAFGKVKSGTLEQSNIDMTQELVDLITAQRNFQANSRSLEVGNQLQQTILQIR</sequence>
<gene>
    <name evidence="10" type="primary">flgE</name>
    <name evidence="10" type="ORF">VST7929_02034</name>
</gene>
<dbReference type="RefSeq" id="WP_237466532.1">
    <property type="nucleotide sequence ID" value="NZ_CAKLDI010000001.1"/>
</dbReference>
<feature type="domain" description="Flagellar basal-body/hook protein C-terminal" evidence="7">
    <location>
        <begin position="390"/>
        <end position="434"/>
    </location>
</feature>
<dbReference type="InterPro" id="IPR001444">
    <property type="entry name" value="Flag_bb_rod_N"/>
</dbReference>
<evidence type="ECO:0000256" key="4">
    <source>
        <dbReference type="ARBA" id="ARBA00023143"/>
    </source>
</evidence>
<dbReference type="NCBIfam" id="NF004240">
    <property type="entry name" value="PRK05682.1-4"/>
    <property type="match status" value="1"/>
</dbReference>
<comment type="subcellular location">
    <subcellularLocation>
        <location evidence="1 5">Bacterial flagellum basal body</location>
    </subcellularLocation>
</comment>
<dbReference type="InterPro" id="IPR053967">
    <property type="entry name" value="LlgE_F_G-like_D1"/>
</dbReference>
<protein>
    <recommendedName>
        <fullName evidence="3 5">Flagellar hook protein FlgE</fullName>
    </recommendedName>
</protein>
<keyword evidence="10" id="KW-0969">Cilium</keyword>